<feature type="compositionally biased region" description="Low complexity" evidence="1">
    <location>
        <begin position="19"/>
        <end position="28"/>
    </location>
</feature>
<reference evidence="2 3" key="1">
    <citation type="journal article" date="2010" name="Nature">
        <title>Genome sequencing and analysis of the model grass Brachypodium distachyon.</title>
        <authorList>
            <consortium name="International Brachypodium Initiative"/>
        </authorList>
    </citation>
    <scope>NUCLEOTIDE SEQUENCE [LARGE SCALE GENOMIC DNA]</scope>
    <source>
        <strain evidence="2 3">Bd21</strain>
    </source>
</reference>
<keyword evidence="4" id="KW-1185">Reference proteome</keyword>
<feature type="compositionally biased region" description="Basic residues" evidence="1">
    <location>
        <begin position="1"/>
        <end position="11"/>
    </location>
</feature>
<gene>
    <name evidence="2" type="ORF">BRADI_2g47107v3</name>
</gene>
<sequence>IDNTHRRRAALHSHPIPTPRHTTPIRITENQKQRKGKQGQRARDGRRPRDCRPRDGRRRAAQEEDGGQEKRWAARPVASGATRGRREGRGARRVRGLVLHLLRVPAGRRALLRGARGGAGGGRRRGGPRGSLVAFSAGSFYPSKIMTPVNFHDCWSYGVPCREKTLKMWFSVSHS</sequence>
<name>A0A2K2DEF4_BRADI</name>
<dbReference type="Proteomes" id="UP000008810">
    <property type="component" value="Chromosome 2"/>
</dbReference>
<evidence type="ECO:0000313" key="3">
    <source>
        <dbReference type="EnsemblPlants" id="PNT72619"/>
    </source>
</evidence>
<evidence type="ECO:0000313" key="4">
    <source>
        <dbReference type="Proteomes" id="UP000008810"/>
    </source>
</evidence>
<organism evidence="2">
    <name type="scientific">Brachypodium distachyon</name>
    <name type="common">Purple false brome</name>
    <name type="synonym">Trachynia distachya</name>
    <dbReference type="NCBI Taxonomy" id="15368"/>
    <lineage>
        <taxon>Eukaryota</taxon>
        <taxon>Viridiplantae</taxon>
        <taxon>Streptophyta</taxon>
        <taxon>Embryophyta</taxon>
        <taxon>Tracheophyta</taxon>
        <taxon>Spermatophyta</taxon>
        <taxon>Magnoliopsida</taxon>
        <taxon>Liliopsida</taxon>
        <taxon>Poales</taxon>
        <taxon>Poaceae</taxon>
        <taxon>BOP clade</taxon>
        <taxon>Pooideae</taxon>
        <taxon>Stipodae</taxon>
        <taxon>Brachypodieae</taxon>
        <taxon>Brachypodium</taxon>
    </lineage>
</organism>
<proteinExistence type="predicted"/>
<feature type="compositionally biased region" description="Basic and acidic residues" evidence="1">
    <location>
        <begin position="41"/>
        <end position="72"/>
    </location>
</feature>
<evidence type="ECO:0000313" key="2">
    <source>
        <dbReference type="EMBL" id="PNT72619.1"/>
    </source>
</evidence>
<accession>A0A2K2DEF4</accession>
<feature type="region of interest" description="Disordered" evidence="1">
    <location>
        <begin position="1"/>
        <end position="90"/>
    </location>
</feature>
<dbReference type="AlphaFoldDB" id="A0A2K2DEF4"/>
<dbReference type="EMBL" id="CM000881">
    <property type="protein sequence ID" value="PNT72619.1"/>
    <property type="molecule type" value="Genomic_DNA"/>
</dbReference>
<dbReference type="InParanoid" id="A0A2K2DEF4"/>
<reference evidence="3" key="3">
    <citation type="submission" date="2018-08" db="UniProtKB">
        <authorList>
            <consortium name="EnsemblPlants"/>
        </authorList>
    </citation>
    <scope>IDENTIFICATION</scope>
    <source>
        <strain evidence="3">cv. Bd21</strain>
    </source>
</reference>
<evidence type="ECO:0000256" key="1">
    <source>
        <dbReference type="SAM" id="MobiDB-lite"/>
    </source>
</evidence>
<dbReference type="Gramene" id="PNT72619">
    <property type="protein sequence ID" value="PNT72619"/>
    <property type="gene ID" value="BRADI_2g47107v3"/>
</dbReference>
<dbReference type="EnsemblPlants" id="PNT72619">
    <property type="protein sequence ID" value="PNT72619"/>
    <property type="gene ID" value="BRADI_2g47107v3"/>
</dbReference>
<feature type="non-terminal residue" evidence="2">
    <location>
        <position position="1"/>
    </location>
</feature>
<reference evidence="2" key="2">
    <citation type="submission" date="2017-06" db="EMBL/GenBank/DDBJ databases">
        <title>WGS assembly of Brachypodium distachyon.</title>
        <authorList>
            <consortium name="The International Brachypodium Initiative"/>
            <person name="Lucas S."/>
            <person name="Harmon-Smith M."/>
            <person name="Lail K."/>
            <person name="Tice H."/>
            <person name="Grimwood J."/>
            <person name="Bruce D."/>
            <person name="Barry K."/>
            <person name="Shu S."/>
            <person name="Lindquist E."/>
            <person name="Wang M."/>
            <person name="Pitluck S."/>
            <person name="Vogel J.P."/>
            <person name="Garvin D.F."/>
            <person name="Mockler T.C."/>
            <person name="Schmutz J."/>
            <person name="Rokhsar D."/>
            <person name="Bevan M.W."/>
        </authorList>
    </citation>
    <scope>NUCLEOTIDE SEQUENCE</scope>
    <source>
        <strain evidence="2">Bd21</strain>
    </source>
</reference>
<protein>
    <submittedName>
        <fullName evidence="2 3">Uncharacterized protein</fullName>
    </submittedName>
</protein>